<comment type="caution">
    <text evidence="2">The sequence shown here is derived from an EMBL/GenBank/DDBJ whole genome shotgun (WGS) entry which is preliminary data.</text>
</comment>
<protein>
    <submittedName>
        <fullName evidence="2">Ankyrin repeat protein</fullName>
    </submittedName>
</protein>
<dbReference type="InterPro" id="IPR036770">
    <property type="entry name" value="Ankyrin_rpt-contain_sf"/>
</dbReference>
<sequence>MWAVQGGNMKMISFLLKQGANPNTKGQVGVTSLIYVDYEDPFMKL</sequence>
<accession>A0AAQ1SMN0</accession>
<dbReference type="EMBL" id="OEJX01000011">
    <property type="protein sequence ID" value="SOR60606.1"/>
    <property type="molecule type" value="Genomic_DNA"/>
</dbReference>
<dbReference type="AlphaFoldDB" id="A0AAQ1SMN0"/>
<dbReference type="Gene3D" id="1.25.40.20">
    <property type="entry name" value="Ankyrin repeat-containing domain"/>
    <property type="match status" value="1"/>
</dbReference>
<dbReference type="InterPro" id="IPR002110">
    <property type="entry name" value="Ankyrin_rpt"/>
</dbReference>
<dbReference type="Proteomes" id="UP000234460">
    <property type="component" value="Chromosome LMANV2"/>
</dbReference>
<name>A0AAQ1SMN0_LEPIR</name>
<organism evidence="2 3">
    <name type="scientific">Leptospira interrogans serovar Manilae</name>
    <dbReference type="NCBI Taxonomy" id="214675"/>
    <lineage>
        <taxon>Bacteria</taxon>
        <taxon>Pseudomonadati</taxon>
        <taxon>Spirochaetota</taxon>
        <taxon>Spirochaetia</taxon>
        <taxon>Leptospirales</taxon>
        <taxon>Leptospiraceae</taxon>
        <taxon>Leptospira</taxon>
    </lineage>
</organism>
<feature type="repeat" description="ANK" evidence="1">
    <location>
        <begin position="1"/>
        <end position="27"/>
    </location>
</feature>
<proteinExistence type="predicted"/>
<gene>
    <name evidence="2" type="ORF">LMANV2_190032</name>
</gene>
<keyword evidence="1" id="KW-0040">ANK repeat</keyword>
<dbReference type="PROSITE" id="PS50088">
    <property type="entry name" value="ANK_REPEAT"/>
    <property type="match status" value="1"/>
</dbReference>
<evidence type="ECO:0000313" key="3">
    <source>
        <dbReference type="Proteomes" id="UP000234460"/>
    </source>
</evidence>
<evidence type="ECO:0000256" key="1">
    <source>
        <dbReference type="PROSITE-ProRule" id="PRU00023"/>
    </source>
</evidence>
<reference evidence="2 3" key="1">
    <citation type="submission" date="2017-11" db="EMBL/GenBank/DDBJ databases">
        <authorList>
            <person name="Lechat P."/>
        </authorList>
    </citation>
    <scope>NUCLEOTIDE SEQUENCE [LARGE SCALE GENOMIC DNA]</scope>
    <source>
        <strain evidence="2">L495</strain>
    </source>
</reference>
<evidence type="ECO:0000313" key="2">
    <source>
        <dbReference type="EMBL" id="SOR60606.1"/>
    </source>
</evidence>
<dbReference type="RefSeq" id="WP_000263416.1">
    <property type="nucleotide sequence ID" value="NZ_CP011933.1"/>
</dbReference>
<dbReference type="Pfam" id="PF00023">
    <property type="entry name" value="Ank"/>
    <property type="match status" value="1"/>
</dbReference>
<dbReference type="SUPFAM" id="SSF48403">
    <property type="entry name" value="Ankyrin repeat"/>
    <property type="match status" value="1"/>
</dbReference>